<feature type="region of interest" description="Disordered" evidence="1">
    <location>
        <begin position="13"/>
        <end position="51"/>
    </location>
</feature>
<proteinExistence type="predicted"/>
<gene>
    <name evidence="2" type="ORF">HZH68_010900</name>
</gene>
<protein>
    <submittedName>
        <fullName evidence="2">Uncharacterized protein</fullName>
    </submittedName>
</protein>
<reference evidence="2" key="1">
    <citation type="journal article" date="2020" name="G3 (Bethesda)">
        <title>High-Quality Assemblies for Three Invasive Social Wasps from the &lt;i&gt;Vespula&lt;/i&gt; Genus.</title>
        <authorList>
            <person name="Harrop T.W.R."/>
            <person name="Guhlin J."/>
            <person name="McLaughlin G.M."/>
            <person name="Permina E."/>
            <person name="Stockwell P."/>
            <person name="Gilligan J."/>
            <person name="Le Lec M.F."/>
            <person name="Gruber M.A.M."/>
            <person name="Quinn O."/>
            <person name="Lovegrove M."/>
            <person name="Duncan E.J."/>
            <person name="Remnant E.J."/>
            <person name="Van Eeckhoven J."/>
            <person name="Graham B."/>
            <person name="Knapp R.A."/>
            <person name="Langford K.W."/>
            <person name="Kronenberg Z."/>
            <person name="Press M.O."/>
            <person name="Eacker S.M."/>
            <person name="Wilson-Rankin E.E."/>
            <person name="Purcell J."/>
            <person name="Lester P.J."/>
            <person name="Dearden P.K."/>
        </authorList>
    </citation>
    <scope>NUCLEOTIDE SEQUENCE</scope>
    <source>
        <strain evidence="2">Linc-1</strain>
    </source>
</reference>
<evidence type="ECO:0000313" key="3">
    <source>
        <dbReference type="Proteomes" id="UP000617340"/>
    </source>
</evidence>
<sequence length="117" mass="12998">MWEKPCGLEWPRKATLRGSSITHKRSSEHTTSPHHRANDDDGGDVDVDGVGGPEIAYEPCHYNFPALHNFHQVHVTKLVLSLYIYALSNIEKNDGGVVVVVMVVVLVAQEFQSGYNL</sequence>
<organism evidence="2 3">
    <name type="scientific">Vespula germanica</name>
    <name type="common">German yellow jacket</name>
    <name type="synonym">Paravespula germanica</name>
    <dbReference type="NCBI Taxonomy" id="30212"/>
    <lineage>
        <taxon>Eukaryota</taxon>
        <taxon>Metazoa</taxon>
        <taxon>Ecdysozoa</taxon>
        <taxon>Arthropoda</taxon>
        <taxon>Hexapoda</taxon>
        <taxon>Insecta</taxon>
        <taxon>Pterygota</taxon>
        <taxon>Neoptera</taxon>
        <taxon>Endopterygota</taxon>
        <taxon>Hymenoptera</taxon>
        <taxon>Apocrita</taxon>
        <taxon>Aculeata</taxon>
        <taxon>Vespoidea</taxon>
        <taxon>Vespidae</taxon>
        <taxon>Vespinae</taxon>
        <taxon>Vespula</taxon>
    </lineage>
</organism>
<dbReference type="Proteomes" id="UP000617340">
    <property type="component" value="Unassembled WGS sequence"/>
</dbReference>
<dbReference type="AlphaFoldDB" id="A0A834JYS4"/>
<accession>A0A834JYS4</accession>
<evidence type="ECO:0000256" key="1">
    <source>
        <dbReference type="SAM" id="MobiDB-lite"/>
    </source>
</evidence>
<comment type="caution">
    <text evidence="2">The sequence shown here is derived from an EMBL/GenBank/DDBJ whole genome shotgun (WGS) entry which is preliminary data.</text>
</comment>
<evidence type="ECO:0000313" key="2">
    <source>
        <dbReference type="EMBL" id="KAF7394081.1"/>
    </source>
</evidence>
<dbReference type="EMBL" id="JACSDZ010000010">
    <property type="protein sequence ID" value="KAF7394081.1"/>
    <property type="molecule type" value="Genomic_DNA"/>
</dbReference>
<keyword evidence="3" id="KW-1185">Reference proteome</keyword>
<name>A0A834JYS4_VESGE</name>